<dbReference type="GeneID" id="109537672"/>
<organism evidence="11 12">
    <name type="scientific">Dendroctonus ponderosae</name>
    <name type="common">Mountain pine beetle</name>
    <dbReference type="NCBI Taxonomy" id="77166"/>
    <lineage>
        <taxon>Eukaryota</taxon>
        <taxon>Metazoa</taxon>
        <taxon>Ecdysozoa</taxon>
        <taxon>Arthropoda</taxon>
        <taxon>Hexapoda</taxon>
        <taxon>Insecta</taxon>
        <taxon>Pterygota</taxon>
        <taxon>Neoptera</taxon>
        <taxon>Endopterygota</taxon>
        <taxon>Coleoptera</taxon>
        <taxon>Polyphaga</taxon>
        <taxon>Cucujiformia</taxon>
        <taxon>Curculionidae</taxon>
        <taxon>Scolytinae</taxon>
        <taxon>Dendroctonus</taxon>
    </lineage>
</organism>
<dbReference type="InterPro" id="IPR036859">
    <property type="entry name" value="CAP-Gly_dom_sf"/>
</dbReference>
<dbReference type="GO" id="GO:0005634">
    <property type="term" value="C:nucleus"/>
    <property type="evidence" value="ECO:0007669"/>
    <property type="project" value="TreeGrafter"/>
</dbReference>
<dbReference type="Gene3D" id="3.10.20.90">
    <property type="entry name" value="Phosphatidylinositol 3-kinase Catalytic Subunit, Chain A, domain 1"/>
    <property type="match status" value="1"/>
</dbReference>
<dbReference type="AlphaFoldDB" id="A0AAR5PGQ9"/>
<keyword evidence="5" id="KW-0433">Leucine-rich repeat</keyword>
<keyword evidence="12" id="KW-1185">Reference proteome</keyword>
<comment type="subcellular location">
    <subcellularLocation>
        <location evidence="1">Cytoplasm</location>
    </subcellularLocation>
</comment>
<dbReference type="SMART" id="SM01052">
    <property type="entry name" value="CAP_GLY"/>
    <property type="match status" value="1"/>
</dbReference>
<dbReference type="InterPro" id="IPR001611">
    <property type="entry name" value="Leu-rich_rpt"/>
</dbReference>
<dbReference type="InterPro" id="IPR032675">
    <property type="entry name" value="LRR_dom_sf"/>
</dbReference>
<dbReference type="InterPro" id="IPR045081">
    <property type="entry name" value="AN32"/>
</dbReference>
<dbReference type="Proteomes" id="UP000019118">
    <property type="component" value="Unassembled WGS sequence"/>
</dbReference>
<comment type="similarity">
    <text evidence="8">Belongs to the ANP32 family.</text>
</comment>
<dbReference type="SMART" id="SM00365">
    <property type="entry name" value="LRR_SD22"/>
    <property type="match status" value="3"/>
</dbReference>
<evidence type="ECO:0000256" key="1">
    <source>
        <dbReference type="ARBA" id="ARBA00004496"/>
    </source>
</evidence>
<dbReference type="RefSeq" id="XP_019760067.1">
    <property type="nucleotide sequence ID" value="XM_019904508.2"/>
</dbReference>
<dbReference type="CTD" id="6905"/>
<reference evidence="11" key="2">
    <citation type="submission" date="2024-08" db="UniProtKB">
        <authorList>
            <consortium name="EnsemblMetazoa"/>
        </authorList>
    </citation>
    <scope>IDENTIFICATION</scope>
</reference>
<evidence type="ECO:0000256" key="3">
    <source>
        <dbReference type="ARBA" id="ARBA00015004"/>
    </source>
</evidence>
<keyword evidence="7" id="KW-0143">Chaperone</keyword>
<dbReference type="Gene3D" id="3.80.10.10">
    <property type="entry name" value="Ribonuclease Inhibitor"/>
    <property type="match status" value="3"/>
</dbReference>
<dbReference type="InterPro" id="IPR029071">
    <property type="entry name" value="Ubiquitin-like_domsf"/>
</dbReference>
<dbReference type="SUPFAM" id="SSF52047">
    <property type="entry name" value="RNI-like"/>
    <property type="match status" value="1"/>
</dbReference>
<feature type="domain" description="CAP-Gly" evidence="10">
    <location>
        <begin position="102"/>
        <end position="146"/>
    </location>
</feature>
<dbReference type="PANTHER" id="PTHR11375:SF0">
    <property type="entry name" value="ACIDIC LEUCINE-RICH NUCLEAR PHOSPHOPROTEIN 32 FAMILY MEMBER A"/>
    <property type="match status" value="1"/>
</dbReference>
<evidence type="ECO:0000256" key="2">
    <source>
        <dbReference type="ARBA" id="ARBA00006286"/>
    </source>
</evidence>
<protein>
    <recommendedName>
        <fullName evidence="3">Tubulin-specific chaperone E</fullName>
    </recommendedName>
    <alternativeName>
        <fullName evidence="9">Tubulin-folding cofactor E</fullName>
    </alternativeName>
</protein>
<dbReference type="InterPro" id="IPR000938">
    <property type="entry name" value="CAP-Gly_domain"/>
</dbReference>
<dbReference type="SUPFAM" id="SSF74924">
    <property type="entry name" value="Cap-Gly domain"/>
    <property type="match status" value="1"/>
</dbReference>
<evidence type="ECO:0000313" key="11">
    <source>
        <dbReference type="EnsemblMetazoa" id="XP_019760067.1"/>
    </source>
</evidence>
<evidence type="ECO:0000256" key="9">
    <source>
        <dbReference type="ARBA" id="ARBA00030180"/>
    </source>
</evidence>
<dbReference type="EnsemblMetazoa" id="XM_019904508.1">
    <property type="protein sequence ID" value="XP_019760067.1"/>
    <property type="gene ID" value="LOC109537672"/>
</dbReference>
<comment type="similarity">
    <text evidence="2">Belongs to the TBCE family.</text>
</comment>
<dbReference type="CDD" id="cd17044">
    <property type="entry name" value="Ubl_TBCE"/>
    <property type="match status" value="1"/>
</dbReference>
<evidence type="ECO:0000256" key="4">
    <source>
        <dbReference type="ARBA" id="ARBA00022490"/>
    </source>
</evidence>
<dbReference type="SUPFAM" id="SSF54236">
    <property type="entry name" value="Ubiquitin-like"/>
    <property type="match status" value="1"/>
</dbReference>
<evidence type="ECO:0000259" key="10">
    <source>
        <dbReference type="PROSITE" id="PS50245"/>
    </source>
</evidence>
<evidence type="ECO:0000256" key="8">
    <source>
        <dbReference type="ARBA" id="ARBA00025777"/>
    </source>
</evidence>
<accession>A0AAR5PGQ9</accession>
<keyword evidence="6" id="KW-0677">Repeat</keyword>
<dbReference type="KEGG" id="dpa:109537672"/>
<evidence type="ECO:0000256" key="7">
    <source>
        <dbReference type="ARBA" id="ARBA00023186"/>
    </source>
</evidence>
<dbReference type="PANTHER" id="PTHR11375">
    <property type="entry name" value="ACIDIC LEUCINE-RICH NUCLEAR PHOSPHOPROTEIN 32"/>
    <property type="match status" value="1"/>
</dbReference>
<sequence>MDDQRFPCHALFYETQLCQSQATADNSNRRQTGAGKVNYVHSLLFLNEKNQINRCVLCEKLACLQPMKTQTGMVSSDNSIQQEAVGSRIESGGFIGTVRFVGLLPEHAGQWYGIEWDNPSRGKHNGTVNGVQFFQTGHPTAGSFVRREKLNFGRTLIEAIAAQYGNEESDIAKRIHEQQIISLQRSINAPFIEFVGFDKVSSKQGKFESLKMISARAQHVSSLGDPSQLNTLFQNIQQLDLSKNLLNSWQTVFDVCRQLDQLFWLNVNANLLTFPEEPPPVFPKITILICGYMRLTWQDIKRLSLIFPNINELRANDNNITHLDTDSRHFKNLEILDLEHNPIGQWQEVMKLNTIKGLQELNIGGIRLERIDFGTAQAKADCFPNLTKLCLSNNLINDWTSVSELNRLPNLEGLRFSNNPILTSENPDTVIALVVAKIASLKVHNGRNLIGDLRISGEFRRGCEYDYLKKYGLEWLRVKNTPKETDFLKEHNRYLDLVHMYGELEHAELKIEDNSKLKNSLIGLNLVHKGREVSKKVSPFMLVQKLRILVQKLFKLEDLPALVCLEENQFEIPLDDETKELDYYCVKDNDRVFVNI</sequence>
<dbReference type="InterPro" id="IPR044079">
    <property type="entry name" value="Ubl_TBCE"/>
</dbReference>
<name>A0AAR5PGQ9_DENPD</name>
<dbReference type="PROSITE" id="PS51450">
    <property type="entry name" value="LRR"/>
    <property type="match status" value="2"/>
</dbReference>
<keyword evidence="4" id="KW-0963">Cytoplasm</keyword>
<proteinExistence type="inferred from homology"/>
<evidence type="ECO:0000256" key="6">
    <source>
        <dbReference type="ARBA" id="ARBA00022737"/>
    </source>
</evidence>
<reference evidence="12" key="1">
    <citation type="journal article" date="2013" name="Genome Biol.">
        <title>Draft genome of the mountain pine beetle, Dendroctonus ponderosae Hopkins, a major forest pest.</title>
        <authorList>
            <person name="Keeling C.I."/>
            <person name="Yuen M.M."/>
            <person name="Liao N.Y."/>
            <person name="Docking T.R."/>
            <person name="Chan S.K."/>
            <person name="Taylor G.A."/>
            <person name="Palmquist D.L."/>
            <person name="Jackman S.D."/>
            <person name="Nguyen A."/>
            <person name="Li M."/>
            <person name="Henderson H."/>
            <person name="Janes J.K."/>
            <person name="Zhao Y."/>
            <person name="Pandoh P."/>
            <person name="Moore R."/>
            <person name="Sperling F.A."/>
            <person name="Huber D.P."/>
            <person name="Birol I."/>
            <person name="Jones S.J."/>
            <person name="Bohlmann J."/>
        </authorList>
    </citation>
    <scope>NUCLEOTIDE SEQUENCE</scope>
</reference>
<evidence type="ECO:0000313" key="12">
    <source>
        <dbReference type="Proteomes" id="UP000019118"/>
    </source>
</evidence>
<dbReference type="Pfam" id="PF01302">
    <property type="entry name" value="CAP_GLY"/>
    <property type="match status" value="1"/>
</dbReference>
<dbReference type="GO" id="GO:0042393">
    <property type="term" value="F:histone binding"/>
    <property type="evidence" value="ECO:0007669"/>
    <property type="project" value="TreeGrafter"/>
</dbReference>
<dbReference type="GO" id="GO:0005737">
    <property type="term" value="C:cytoplasm"/>
    <property type="evidence" value="ECO:0007669"/>
    <property type="project" value="UniProtKB-SubCell"/>
</dbReference>
<dbReference type="PROSITE" id="PS50245">
    <property type="entry name" value="CAP_GLY_2"/>
    <property type="match status" value="1"/>
</dbReference>
<dbReference type="Gene3D" id="2.30.30.190">
    <property type="entry name" value="CAP Gly-rich-like domain"/>
    <property type="match status" value="1"/>
</dbReference>
<evidence type="ECO:0000256" key="5">
    <source>
        <dbReference type="ARBA" id="ARBA00022614"/>
    </source>
</evidence>